<dbReference type="Pfam" id="PF01582">
    <property type="entry name" value="TIR"/>
    <property type="match status" value="1"/>
</dbReference>
<dbReference type="EMBL" id="KK116918">
    <property type="protein sequence ID" value="KFM69085.1"/>
    <property type="molecule type" value="Genomic_DNA"/>
</dbReference>
<sequence>MNSKRVIILLSQNYINDPFCMQIFRTAFASNLEERMWRIILIIEGELPPASELDQSLRAVIKSTKCLRFSQRLFWEMLRYAMPTSNVQRHTEDNPDVDLDIPLLN</sequence>
<proteinExistence type="predicted"/>
<name>A0A087TVE6_STEMI</name>
<accession>A0A087TVE6</accession>
<dbReference type="Proteomes" id="UP000054359">
    <property type="component" value="Unassembled WGS sequence"/>
</dbReference>
<evidence type="ECO:0000259" key="1">
    <source>
        <dbReference type="PROSITE" id="PS50104"/>
    </source>
</evidence>
<feature type="non-terminal residue" evidence="2">
    <location>
        <position position="105"/>
    </location>
</feature>
<dbReference type="OrthoDB" id="6434964at2759"/>
<evidence type="ECO:0000313" key="2">
    <source>
        <dbReference type="EMBL" id="KFM69085.1"/>
    </source>
</evidence>
<evidence type="ECO:0000313" key="3">
    <source>
        <dbReference type="Proteomes" id="UP000054359"/>
    </source>
</evidence>
<dbReference type="Gene3D" id="3.40.50.10140">
    <property type="entry name" value="Toll/interleukin-1 receptor homology (TIR) domain"/>
    <property type="match status" value="1"/>
</dbReference>
<dbReference type="SUPFAM" id="SSF52200">
    <property type="entry name" value="Toll/Interleukin receptor TIR domain"/>
    <property type="match status" value="1"/>
</dbReference>
<protein>
    <submittedName>
        <fullName evidence="2">Protein toll</fullName>
    </submittedName>
</protein>
<dbReference type="STRING" id="407821.A0A087TVE6"/>
<dbReference type="AlphaFoldDB" id="A0A087TVE6"/>
<dbReference type="InterPro" id="IPR035897">
    <property type="entry name" value="Toll_tir_struct_dom_sf"/>
</dbReference>
<dbReference type="GO" id="GO:0007165">
    <property type="term" value="P:signal transduction"/>
    <property type="evidence" value="ECO:0007669"/>
    <property type="project" value="InterPro"/>
</dbReference>
<dbReference type="OMA" id="MNYLMER"/>
<feature type="domain" description="TIR" evidence="1">
    <location>
        <begin position="1"/>
        <end position="82"/>
    </location>
</feature>
<gene>
    <name evidence="2" type="ORF">X975_14699</name>
</gene>
<keyword evidence="3" id="KW-1185">Reference proteome</keyword>
<reference evidence="2 3" key="1">
    <citation type="submission" date="2013-11" db="EMBL/GenBank/DDBJ databases">
        <title>Genome sequencing of Stegodyphus mimosarum.</title>
        <authorList>
            <person name="Bechsgaard J."/>
        </authorList>
    </citation>
    <scope>NUCLEOTIDE SEQUENCE [LARGE SCALE GENOMIC DNA]</scope>
</reference>
<organism evidence="2 3">
    <name type="scientific">Stegodyphus mimosarum</name>
    <name type="common">African social velvet spider</name>
    <dbReference type="NCBI Taxonomy" id="407821"/>
    <lineage>
        <taxon>Eukaryota</taxon>
        <taxon>Metazoa</taxon>
        <taxon>Ecdysozoa</taxon>
        <taxon>Arthropoda</taxon>
        <taxon>Chelicerata</taxon>
        <taxon>Arachnida</taxon>
        <taxon>Araneae</taxon>
        <taxon>Araneomorphae</taxon>
        <taxon>Entelegynae</taxon>
        <taxon>Eresoidea</taxon>
        <taxon>Eresidae</taxon>
        <taxon>Stegodyphus</taxon>
    </lineage>
</organism>
<dbReference type="PROSITE" id="PS50104">
    <property type="entry name" value="TIR"/>
    <property type="match status" value="1"/>
</dbReference>
<dbReference type="InterPro" id="IPR000157">
    <property type="entry name" value="TIR_dom"/>
</dbReference>